<feature type="transmembrane region" description="Helical" evidence="7">
    <location>
        <begin position="564"/>
        <end position="583"/>
    </location>
</feature>
<feature type="transmembrane region" description="Helical" evidence="7">
    <location>
        <begin position="595"/>
        <end position="616"/>
    </location>
</feature>
<feature type="non-terminal residue" evidence="9">
    <location>
        <position position="694"/>
    </location>
</feature>
<dbReference type="EMBL" id="NCSJ02000069">
    <property type="protein sequence ID" value="RFU31726.1"/>
    <property type="molecule type" value="Genomic_DNA"/>
</dbReference>
<dbReference type="Pfam" id="PF07690">
    <property type="entry name" value="MFS_1"/>
    <property type="match status" value="1"/>
</dbReference>
<gene>
    <name evidence="9" type="ORF">B7463_g4597</name>
</gene>
<feature type="transmembrane region" description="Helical" evidence="7">
    <location>
        <begin position="304"/>
        <end position="327"/>
    </location>
</feature>
<dbReference type="PANTHER" id="PTHR43791:SF70">
    <property type="entry name" value="MAJOR FACILITATOR SUPERFAMILY (MFS) PROFILE DOMAIN-CONTAINING PROTEIN"/>
    <property type="match status" value="1"/>
</dbReference>
<dbReference type="Gene3D" id="1.20.1250.20">
    <property type="entry name" value="MFS general substrate transporter like domains"/>
    <property type="match status" value="2"/>
</dbReference>
<proteinExistence type="inferred from homology"/>
<comment type="caution">
    <text evidence="9">The sequence shown here is derived from an EMBL/GenBank/DDBJ whole genome shotgun (WGS) entry which is preliminary data.</text>
</comment>
<sequence>MGKFALIAQATNLLGRVLRHISDTTSSLEFHHQEADLLNHAIAALTTVSDEEGSARGMGVCTPSTICHSARTVLIQNHTHTCFPRDSAKSQLLQGVRYDIATDMVERCRWASSHTDSQPVEEMSPFPIYAAYHAAVAYAEAYSNTSDQTNLDALLDIKDMLKILDARWKAADCEMDEKEHDIAVDPPVNHDRANKDEILTISSKDLDETYELFKKQDARDIDPQEARRVLRKIDLHILPLLMGSYMLQYLDKSSINFASVYGLQKGTHLKGQDYSWLSSIFYFGYLFAQYPAGYLLQRFPSGKFIGLSTIAWGILILTTPACTNFAGIASNRFLLGVTEAVVNPGFVLVMSMWYQGDEQPLRLVTYYCMNGVAGVFGGLLGYAIGHITTGLPQWMYVFLIFGSISLVWGMVFLIFMPDLPSSARFLTEHERIVAVERVAKNRQGVKNHHFKKYQVWQAIQDPKTWILFVMAIAAQIPNAAQSSFTSIILETFGFNALQTQYMQIPGSVIQIISLLVSGYISSRWPNLRCLIMLVGNLVCVVSGGVLVGLSPGPSGKENRWGRLVALWLCSFQSVGFSMSLTMVSSNVAGYTKKQFTGAFLFVGYCVGNIIGPQTFISKEAPLYHSAYVAILVGYCVKTVTVIVLYVYMWNVNKKRDREAAAISSQLTPDQEKEAIEQGMHDVTEIDNKGFRYVL</sequence>
<dbReference type="FunFam" id="1.20.1250.20:FF:000064">
    <property type="entry name" value="MFS allantoate transporter"/>
    <property type="match status" value="1"/>
</dbReference>
<evidence type="ECO:0000259" key="8">
    <source>
        <dbReference type="PROSITE" id="PS50850"/>
    </source>
</evidence>
<feature type="transmembrane region" description="Helical" evidence="7">
    <location>
        <begin position="333"/>
        <end position="354"/>
    </location>
</feature>
<dbReference type="OrthoDB" id="6730379at2759"/>
<feature type="domain" description="Major facilitator superfamily (MFS) profile" evidence="8">
    <location>
        <begin position="237"/>
        <end position="652"/>
    </location>
</feature>
<evidence type="ECO:0000256" key="7">
    <source>
        <dbReference type="SAM" id="Phobius"/>
    </source>
</evidence>
<feature type="transmembrane region" description="Helical" evidence="7">
    <location>
        <begin position="622"/>
        <end position="647"/>
    </location>
</feature>
<dbReference type="SUPFAM" id="SSF103473">
    <property type="entry name" value="MFS general substrate transporter"/>
    <property type="match status" value="1"/>
</dbReference>
<evidence type="ECO:0000313" key="9">
    <source>
        <dbReference type="EMBL" id="RFU31726.1"/>
    </source>
</evidence>
<dbReference type="Proteomes" id="UP000258309">
    <property type="component" value="Unassembled WGS sequence"/>
</dbReference>
<feature type="transmembrane region" description="Helical" evidence="7">
    <location>
        <begin position="394"/>
        <end position="415"/>
    </location>
</feature>
<evidence type="ECO:0000256" key="4">
    <source>
        <dbReference type="ARBA" id="ARBA00022989"/>
    </source>
</evidence>
<feature type="transmembrane region" description="Helical" evidence="7">
    <location>
        <begin position="501"/>
        <end position="520"/>
    </location>
</feature>
<protein>
    <recommendedName>
        <fullName evidence="8">Major facilitator superfamily (MFS) profile domain-containing protein</fullName>
    </recommendedName>
</protein>
<dbReference type="PANTHER" id="PTHR43791">
    <property type="entry name" value="PERMEASE-RELATED"/>
    <property type="match status" value="1"/>
</dbReference>
<accession>A0A3E2HE87</accession>
<comment type="subcellular location">
    <subcellularLocation>
        <location evidence="1">Membrane</location>
        <topology evidence="1">Multi-pass membrane protein</topology>
    </subcellularLocation>
</comment>
<keyword evidence="4 7" id="KW-1133">Transmembrane helix</keyword>
<evidence type="ECO:0000256" key="5">
    <source>
        <dbReference type="ARBA" id="ARBA00023136"/>
    </source>
</evidence>
<dbReference type="InterPro" id="IPR020846">
    <property type="entry name" value="MFS_dom"/>
</dbReference>
<evidence type="ECO:0000256" key="2">
    <source>
        <dbReference type="ARBA" id="ARBA00022448"/>
    </source>
</evidence>
<keyword evidence="2" id="KW-0813">Transport</keyword>
<feature type="transmembrane region" description="Helical" evidence="7">
    <location>
        <begin position="527"/>
        <end position="549"/>
    </location>
</feature>
<evidence type="ECO:0000313" key="10">
    <source>
        <dbReference type="Proteomes" id="UP000258309"/>
    </source>
</evidence>
<organism evidence="9 10">
    <name type="scientific">Scytalidium lignicola</name>
    <name type="common">Hyphomycete</name>
    <dbReference type="NCBI Taxonomy" id="5539"/>
    <lineage>
        <taxon>Eukaryota</taxon>
        <taxon>Fungi</taxon>
        <taxon>Dikarya</taxon>
        <taxon>Ascomycota</taxon>
        <taxon>Pezizomycotina</taxon>
        <taxon>Leotiomycetes</taxon>
        <taxon>Leotiomycetes incertae sedis</taxon>
        <taxon>Scytalidium</taxon>
    </lineage>
</organism>
<evidence type="ECO:0000256" key="3">
    <source>
        <dbReference type="ARBA" id="ARBA00022692"/>
    </source>
</evidence>
<comment type="similarity">
    <text evidence="6">Belongs to the major facilitator superfamily. Allantoate permease family.</text>
</comment>
<dbReference type="GO" id="GO:0016020">
    <property type="term" value="C:membrane"/>
    <property type="evidence" value="ECO:0007669"/>
    <property type="project" value="UniProtKB-SubCell"/>
</dbReference>
<dbReference type="AlphaFoldDB" id="A0A3E2HE87"/>
<keyword evidence="10" id="KW-1185">Reference proteome</keyword>
<name>A0A3E2HE87_SCYLI</name>
<keyword evidence="3 7" id="KW-0812">Transmembrane</keyword>
<evidence type="ECO:0000256" key="6">
    <source>
        <dbReference type="ARBA" id="ARBA00037968"/>
    </source>
</evidence>
<feature type="non-terminal residue" evidence="9">
    <location>
        <position position="1"/>
    </location>
</feature>
<dbReference type="InterPro" id="IPR011701">
    <property type="entry name" value="MFS"/>
</dbReference>
<dbReference type="CDD" id="cd17327">
    <property type="entry name" value="MFS_FEN2_like"/>
    <property type="match status" value="1"/>
</dbReference>
<keyword evidence="5 7" id="KW-0472">Membrane</keyword>
<evidence type="ECO:0000256" key="1">
    <source>
        <dbReference type="ARBA" id="ARBA00004141"/>
    </source>
</evidence>
<dbReference type="InterPro" id="IPR036259">
    <property type="entry name" value="MFS_trans_sf"/>
</dbReference>
<feature type="transmembrane region" description="Helical" evidence="7">
    <location>
        <begin position="366"/>
        <end position="388"/>
    </location>
</feature>
<reference evidence="9 10" key="1">
    <citation type="submission" date="2018-05" db="EMBL/GenBank/DDBJ databases">
        <title>Draft genome sequence of Scytalidium lignicola DSM 105466, a ubiquitous saprotrophic fungus.</title>
        <authorList>
            <person name="Buettner E."/>
            <person name="Gebauer A.M."/>
            <person name="Hofrichter M."/>
            <person name="Liers C."/>
            <person name="Kellner H."/>
        </authorList>
    </citation>
    <scope>NUCLEOTIDE SEQUENCE [LARGE SCALE GENOMIC DNA]</scope>
    <source>
        <strain evidence="9 10">DSM 105466</strain>
    </source>
</reference>
<feature type="transmembrane region" description="Helical" evidence="7">
    <location>
        <begin position="274"/>
        <end position="292"/>
    </location>
</feature>
<dbReference type="GO" id="GO:0022857">
    <property type="term" value="F:transmembrane transporter activity"/>
    <property type="evidence" value="ECO:0007669"/>
    <property type="project" value="InterPro"/>
</dbReference>
<dbReference type="PROSITE" id="PS50850">
    <property type="entry name" value="MFS"/>
    <property type="match status" value="1"/>
</dbReference>